<name>A0A0W0WXI3_9GAMM</name>
<dbReference type="PANTHER" id="PTHR48100">
    <property type="entry name" value="BROAD-SPECIFICITY PHOSPHATASE YOR283W-RELATED"/>
    <property type="match status" value="1"/>
</dbReference>
<dbReference type="RefSeq" id="WP_025386111.1">
    <property type="nucleotide sequence ID" value="NZ_LCUA01000001.1"/>
</dbReference>
<evidence type="ECO:0000313" key="3">
    <source>
        <dbReference type="Proteomes" id="UP000054858"/>
    </source>
</evidence>
<comment type="caution">
    <text evidence="2">The sequence shown here is derived from an EMBL/GenBank/DDBJ whole genome shotgun (WGS) entry which is preliminary data.</text>
</comment>
<evidence type="ECO:0000256" key="1">
    <source>
        <dbReference type="PIRSR" id="PIRSR613078-2"/>
    </source>
</evidence>
<dbReference type="AlphaFoldDB" id="A0A0W0WXI3"/>
<feature type="binding site" evidence="1">
    <location>
        <begin position="7"/>
        <end position="14"/>
    </location>
    <ligand>
        <name>substrate</name>
    </ligand>
</feature>
<dbReference type="InterPro" id="IPR029033">
    <property type="entry name" value="His_PPase_superfam"/>
</dbReference>
<dbReference type="EC" id="3.1.3.3" evidence="2"/>
<dbReference type="SMART" id="SM00855">
    <property type="entry name" value="PGAM"/>
    <property type="match status" value="1"/>
</dbReference>
<dbReference type="SUPFAM" id="SSF53254">
    <property type="entry name" value="Phosphoglycerate mutase-like"/>
    <property type="match status" value="1"/>
</dbReference>
<feature type="binding site" evidence="1">
    <location>
        <position position="62"/>
    </location>
    <ligand>
        <name>substrate</name>
    </ligand>
</feature>
<dbReference type="Gene3D" id="3.40.50.1240">
    <property type="entry name" value="Phosphoglycerate mutase-like"/>
    <property type="match status" value="1"/>
</dbReference>
<dbReference type="InterPro" id="IPR050275">
    <property type="entry name" value="PGM_Phosphatase"/>
</dbReference>
<dbReference type="InterPro" id="IPR013078">
    <property type="entry name" value="His_Pase_superF_clade-1"/>
</dbReference>
<sequence length="183" mass="21577">MHLYIIRHLQTDWNKKGILQGTHDLNILPVAPEVTDLIQQQKKMLHEKVNSFDLVLTSSLRRTQETALEYGFSNFFVEPLINELNFGKFEGQPRELLIKELGQPWFDDPRELVLGESIHHFELRIRAFLEKYQHLEQLLIFSHGSWTRGVISFVRFGNLKMMNQVQVLNNQLIELIYQEHLVA</sequence>
<dbReference type="PATRIC" id="fig|29423.5.peg.2262"/>
<proteinExistence type="predicted"/>
<dbReference type="GO" id="GO:0005737">
    <property type="term" value="C:cytoplasm"/>
    <property type="evidence" value="ECO:0007669"/>
    <property type="project" value="TreeGrafter"/>
</dbReference>
<dbReference type="PANTHER" id="PTHR48100:SF1">
    <property type="entry name" value="HISTIDINE PHOSPHATASE FAMILY PROTEIN-RELATED"/>
    <property type="match status" value="1"/>
</dbReference>
<gene>
    <name evidence="2" type="primary">pspB</name>
    <name evidence="2" type="ORF">Loak_2156</name>
</gene>
<keyword evidence="2" id="KW-0378">Hydrolase</keyword>
<dbReference type="Pfam" id="PF00300">
    <property type="entry name" value="His_Phos_1"/>
    <property type="match status" value="1"/>
</dbReference>
<dbReference type="GO" id="GO:0016791">
    <property type="term" value="F:phosphatase activity"/>
    <property type="evidence" value="ECO:0007669"/>
    <property type="project" value="TreeGrafter"/>
</dbReference>
<evidence type="ECO:0000313" key="2">
    <source>
        <dbReference type="EMBL" id="KTD37020.1"/>
    </source>
</evidence>
<protein>
    <submittedName>
        <fullName evidence="2">Putative phosphoserine phosphatase 2</fullName>
        <ecNumber evidence="2">3.1.3.3</ecNumber>
    </submittedName>
</protein>
<organism evidence="2 3">
    <name type="scientific">Legionella oakridgensis</name>
    <dbReference type="NCBI Taxonomy" id="29423"/>
    <lineage>
        <taxon>Bacteria</taxon>
        <taxon>Pseudomonadati</taxon>
        <taxon>Pseudomonadota</taxon>
        <taxon>Gammaproteobacteria</taxon>
        <taxon>Legionellales</taxon>
        <taxon>Legionellaceae</taxon>
        <taxon>Legionella</taxon>
    </lineage>
</organism>
<accession>A0A0W0WXI3</accession>
<dbReference type="CDD" id="cd07067">
    <property type="entry name" value="HP_PGM_like"/>
    <property type="match status" value="1"/>
</dbReference>
<reference evidence="2 3" key="1">
    <citation type="submission" date="2015-11" db="EMBL/GenBank/DDBJ databases">
        <title>Genomic analysis of 38 Legionella species identifies large and diverse effector repertoires.</title>
        <authorList>
            <person name="Burstein D."/>
            <person name="Amaro F."/>
            <person name="Zusman T."/>
            <person name="Lifshitz Z."/>
            <person name="Cohen O."/>
            <person name="Gilbert J.A."/>
            <person name="Pupko T."/>
            <person name="Shuman H.A."/>
            <person name="Segal G."/>
        </authorList>
    </citation>
    <scope>NUCLEOTIDE SEQUENCE [LARGE SCALE GENOMIC DNA]</scope>
    <source>
        <strain evidence="2 3">Oak Ridge-10</strain>
    </source>
</reference>
<dbReference type="EMBL" id="LNYP01000031">
    <property type="protein sequence ID" value="KTD37020.1"/>
    <property type="molecule type" value="Genomic_DNA"/>
</dbReference>
<dbReference type="Proteomes" id="UP000054858">
    <property type="component" value="Unassembled WGS sequence"/>
</dbReference>